<sequence>FTLGASVFECTFNKVGFTGSREKEPWLKWIVQTKQYVILNGVELLRRQGQIRATIYFNIGE</sequence>
<dbReference type="Proteomes" id="UP000014012">
    <property type="component" value="Unassembled WGS sequence"/>
</dbReference>
<keyword evidence="2" id="KW-1185">Reference proteome</keyword>
<gene>
    <name evidence="1" type="ORF">PLESHI_10660</name>
</gene>
<protein>
    <submittedName>
        <fullName evidence="1">Uncharacterized protein</fullName>
    </submittedName>
</protein>
<accession>R8AQ78</accession>
<evidence type="ECO:0000313" key="2">
    <source>
        <dbReference type="Proteomes" id="UP000014012"/>
    </source>
</evidence>
<name>R8AQ78_PLESH</name>
<dbReference type="AlphaFoldDB" id="R8AQ78"/>
<dbReference type="RefSeq" id="WP_010863741.1">
    <property type="nucleotide sequence ID" value="NZ_KB944511.1"/>
</dbReference>
<proteinExistence type="predicted"/>
<organism evidence="1 2">
    <name type="scientific">Plesiomonas shigelloides 302-73</name>
    <dbReference type="NCBI Taxonomy" id="1315976"/>
    <lineage>
        <taxon>Bacteria</taxon>
        <taxon>Pseudomonadati</taxon>
        <taxon>Pseudomonadota</taxon>
        <taxon>Gammaproteobacteria</taxon>
        <taxon>Enterobacterales</taxon>
        <taxon>Enterobacteriaceae</taxon>
        <taxon>Plesiomonas</taxon>
    </lineage>
</organism>
<evidence type="ECO:0000313" key="1">
    <source>
        <dbReference type="EMBL" id="EON88473.1"/>
    </source>
</evidence>
<feature type="non-terminal residue" evidence="1">
    <location>
        <position position="1"/>
    </location>
</feature>
<reference evidence="1 2" key="1">
    <citation type="journal article" date="2013" name="Genome Announc.">
        <title>Genome Sequence of Plesiomonas shigelloides Strain 302-73 (Serotype O1).</title>
        <authorList>
            <person name="Pique N."/>
            <person name="Aquilini E."/>
            <person name="Alioto T."/>
            <person name="Minana-Galbis D."/>
            <person name="Tomas J.M."/>
        </authorList>
    </citation>
    <scope>NUCLEOTIDE SEQUENCE [LARGE SCALE GENOMIC DNA]</scope>
    <source>
        <strain evidence="1 2">302-73</strain>
    </source>
</reference>
<dbReference type="HOGENOM" id="CLU_2909501_0_0_6"/>
<comment type="caution">
    <text evidence="1">The sequence shown here is derived from an EMBL/GenBank/DDBJ whole genome shotgun (WGS) entry which is preliminary data.</text>
</comment>
<dbReference type="EMBL" id="AQQO01000340">
    <property type="protein sequence ID" value="EON88473.1"/>
    <property type="molecule type" value="Genomic_DNA"/>
</dbReference>